<gene>
    <name evidence="2" type="ORF">CH365_08885</name>
</gene>
<dbReference type="Proteomes" id="UP000231843">
    <property type="component" value="Unassembled WGS sequence"/>
</dbReference>
<evidence type="ECO:0000256" key="1">
    <source>
        <dbReference type="SAM" id="Phobius"/>
    </source>
</evidence>
<feature type="transmembrane region" description="Helical" evidence="1">
    <location>
        <begin position="341"/>
        <end position="360"/>
    </location>
</feature>
<feature type="transmembrane region" description="Helical" evidence="1">
    <location>
        <begin position="9"/>
        <end position="26"/>
    </location>
</feature>
<feature type="transmembrane region" description="Helical" evidence="1">
    <location>
        <begin position="397"/>
        <end position="413"/>
    </location>
</feature>
<keyword evidence="3" id="KW-1185">Reference proteome</keyword>
<feature type="transmembrane region" description="Helical" evidence="1">
    <location>
        <begin position="92"/>
        <end position="113"/>
    </location>
</feature>
<reference evidence="2 3" key="1">
    <citation type="submission" date="2017-07" db="EMBL/GenBank/DDBJ databases">
        <title>Leptospira spp. isolated from tropical soils.</title>
        <authorList>
            <person name="Thibeaux R."/>
            <person name="Iraola G."/>
            <person name="Ferres I."/>
            <person name="Bierque E."/>
            <person name="Girault D."/>
            <person name="Soupe-Gilbert M.-E."/>
            <person name="Picardeau M."/>
            <person name="Goarant C."/>
        </authorList>
    </citation>
    <scope>NUCLEOTIDE SEQUENCE [LARGE SCALE GENOMIC DNA]</scope>
    <source>
        <strain evidence="2 3">ES4-C-A1</strain>
    </source>
</reference>
<protein>
    <recommendedName>
        <fullName evidence="4">Glycosyltransferase RgtA/B/C/D-like domain-containing protein</fullName>
    </recommendedName>
</protein>
<feature type="transmembrane region" description="Helical" evidence="1">
    <location>
        <begin position="366"/>
        <end position="385"/>
    </location>
</feature>
<organism evidence="2 3">
    <name type="scientific">Leptospira neocaledonica</name>
    <dbReference type="NCBI Taxonomy" id="2023192"/>
    <lineage>
        <taxon>Bacteria</taxon>
        <taxon>Pseudomonadati</taxon>
        <taxon>Spirochaetota</taxon>
        <taxon>Spirochaetia</taxon>
        <taxon>Leptospirales</taxon>
        <taxon>Leptospiraceae</taxon>
        <taxon>Leptospira</taxon>
    </lineage>
</organism>
<name>A0A2N0A041_9LEPT</name>
<feature type="transmembrane region" description="Helical" evidence="1">
    <location>
        <begin position="125"/>
        <end position="153"/>
    </location>
</feature>
<comment type="caution">
    <text evidence="2">The sequence shown here is derived from an EMBL/GenBank/DDBJ whole genome shotgun (WGS) entry which is preliminary data.</text>
</comment>
<proteinExistence type="predicted"/>
<evidence type="ECO:0000313" key="2">
    <source>
        <dbReference type="EMBL" id="PJZ77665.1"/>
    </source>
</evidence>
<keyword evidence="1" id="KW-1133">Transmembrane helix</keyword>
<sequence length="526" mass="60043">MQTSSNKKLPLYLLFPILFCLGYLLANPGFFSQPYQETGDYAANALQIWKAGKLEETLGAYSRFLVNHPGPIVFYYLALAEKIFFFVKSPHGAHSIGIVFYNLFFLLIGLRILHTKLEENRSTVLLFASLILGLTPLLPNAFSNIWGPGVVLLPTLVLILSLTDLSQGSIRNFFWFVVCANIIVQNQIVGISFIVPLFAVGCFYFYKSLSQKGQALEARSQVLKDNLSFETDYKNKGFSQYKTKEFGLSILFALAFTIICWIPPLVEQFTNSPGNLSKIIGLALKNSTFHKLGPTLQYVLSYYVSPLSIPKQIPALLIVGILFGVPSFWKEKLQEFDRSLLKILIWTFFITLFGAFKMKGGQISHIYWFTYVLAGLLYYLNLKIILSKLEFPNTRNFRIYFISIIFLCIAIYGKNTEFEYDDRPEKFLAAISPQKGIKYRIRWKSDPKDFGQGDLSLGILLRLTREGYNSCLNEEWHFLVPKSFRCGDSEPATTITLETPDKESEEFQILNKSSFHYKSTIVRIIE</sequence>
<dbReference type="EMBL" id="NPEA01000004">
    <property type="protein sequence ID" value="PJZ77665.1"/>
    <property type="molecule type" value="Genomic_DNA"/>
</dbReference>
<evidence type="ECO:0000313" key="3">
    <source>
        <dbReference type="Proteomes" id="UP000231843"/>
    </source>
</evidence>
<evidence type="ECO:0008006" key="4">
    <source>
        <dbReference type="Google" id="ProtNLM"/>
    </source>
</evidence>
<keyword evidence="1" id="KW-0472">Membrane</keyword>
<dbReference type="RefSeq" id="WP_100768210.1">
    <property type="nucleotide sequence ID" value="NZ_NPEA01000004.1"/>
</dbReference>
<feature type="transmembrane region" description="Helical" evidence="1">
    <location>
        <begin position="173"/>
        <end position="206"/>
    </location>
</feature>
<accession>A0A2N0A041</accession>
<feature type="transmembrane region" description="Helical" evidence="1">
    <location>
        <begin position="312"/>
        <end position="329"/>
    </location>
</feature>
<feature type="transmembrane region" description="Helical" evidence="1">
    <location>
        <begin position="246"/>
        <end position="266"/>
    </location>
</feature>
<dbReference type="AlphaFoldDB" id="A0A2N0A041"/>
<keyword evidence="1" id="KW-0812">Transmembrane</keyword>
<dbReference type="OrthoDB" id="1814621at2"/>